<protein>
    <submittedName>
        <fullName evidence="2">Uncharacterized protein</fullName>
    </submittedName>
</protein>
<accession>A0A225EDV2</accession>
<dbReference type="Proteomes" id="UP000214646">
    <property type="component" value="Unassembled WGS sequence"/>
</dbReference>
<sequence>MAPASVSTHYLEVASQPTTRARRRKTVPAGELCLYIKADRPN</sequence>
<organism evidence="2 3">
    <name type="scientific">Fimbriiglobus ruber</name>
    <dbReference type="NCBI Taxonomy" id="1908690"/>
    <lineage>
        <taxon>Bacteria</taxon>
        <taxon>Pseudomonadati</taxon>
        <taxon>Planctomycetota</taxon>
        <taxon>Planctomycetia</taxon>
        <taxon>Gemmatales</taxon>
        <taxon>Gemmataceae</taxon>
        <taxon>Fimbriiglobus</taxon>
    </lineage>
</organism>
<name>A0A225EDV2_9BACT</name>
<evidence type="ECO:0000313" key="2">
    <source>
        <dbReference type="EMBL" id="OWK46497.1"/>
    </source>
</evidence>
<dbReference type="EMBL" id="NIDE01000001">
    <property type="protein sequence ID" value="OWK46497.1"/>
    <property type="molecule type" value="Genomic_DNA"/>
</dbReference>
<evidence type="ECO:0000256" key="1">
    <source>
        <dbReference type="SAM" id="MobiDB-lite"/>
    </source>
</evidence>
<feature type="region of interest" description="Disordered" evidence="1">
    <location>
        <begin position="1"/>
        <end position="25"/>
    </location>
</feature>
<keyword evidence="3" id="KW-1185">Reference proteome</keyword>
<evidence type="ECO:0000313" key="3">
    <source>
        <dbReference type="Proteomes" id="UP000214646"/>
    </source>
</evidence>
<dbReference type="AlphaFoldDB" id="A0A225EDV2"/>
<gene>
    <name evidence="2" type="ORF">FRUB_00196</name>
</gene>
<comment type="caution">
    <text evidence="2">The sequence shown here is derived from an EMBL/GenBank/DDBJ whole genome shotgun (WGS) entry which is preliminary data.</text>
</comment>
<proteinExistence type="predicted"/>
<reference evidence="3" key="1">
    <citation type="submission" date="2017-06" db="EMBL/GenBank/DDBJ databases">
        <title>Genome analysis of Fimbriiglobus ruber SP5, the first member of the order Planctomycetales with confirmed chitinolytic capability.</title>
        <authorList>
            <person name="Ravin N.V."/>
            <person name="Rakitin A.L."/>
            <person name="Ivanova A.A."/>
            <person name="Beletsky A.V."/>
            <person name="Kulichevskaya I.S."/>
            <person name="Mardanov A.V."/>
            <person name="Dedysh S.N."/>
        </authorList>
    </citation>
    <scope>NUCLEOTIDE SEQUENCE [LARGE SCALE GENOMIC DNA]</scope>
    <source>
        <strain evidence="3">SP5</strain>
    </source>
</reference>